<evidence type="ECO:0000313" key="11">
    <source>
        <dbReference type="EMBL" id="EIC21694.1"/>
    </source>
</evidence>
<name>H8Z2V8_9GAMM</name>
<dbReference type="CDD" id="cd01992">
    <property type="entry name" value="TilS_N"/>
    <property type="match status" value="1"/>
</dbReference>
<evidence type="ECO:0000259" key="10">
    <source>
        <dbReference type="SMART" id="SM00977"/>
    </source>
</evidence>
<dbReference type="RefSeq" id="WP_009148279.1">
    <property type="nucleotide sequence ID" value="NZ_CP121471.1"/>
</dbReference>
<keyword evidence="6 8" id="KW-0067">ATP-binding</keyword>
<dbReference type="eggNOG" id="COG0037">
    <property type="taxonomic scope" value="Bacteria"/>
</dbReference>
<dbReference type="SUPFAM" id="SSF82829">
    <property type="entry name" value="MesJ substrate recognition domain-like"/>
    <property type="match status" value="1"/>
</dbReference>
<dbReference type="Proteomes" id="UP000002964">
    <property type="component" value="Unassembled WGS sequence"/>
</dbReference>
<keyword evidence="12" id="KW-1185">Reference proteome</keyword>
<dbReference type="HOGENOM" id="CLU_018869_2_0_6"/>
<comment type="similarity">
    <text evidence="8">Belongs to the tRNA(Ile)-lysidine synthase family.</text>
</comment>
<evidence type="ECO:0000256" key="2">
    <source>
        <dbReference type="ARBA" id="ARBA00022490"/>
    </source>
</evidence>
<proteinExistence type="inferred from homology"/>
<dbReference type="Pfam" id="PF01171">
    <property type="entry name" value="ATP_bind_3"/>
    <property type="match status" value="1"/>
</dbReference>
<comment type="subcellular location">
    <subcellularLocation>
        <location evidence="1 8">Cytoplasm</location>
    </subcellularLocation>
</comment>
<keyword evidence="4 8" id="KW-0819">tRNA processing</keyword>
<dbReference type="InterPro" id="IPR011063">
    <property type="entry name" value="TilS/TtcA_N"/>
</dbReference>
<evidence type="ECO:0000256" key="8">
    <source>
        <dbReference type="HAMAP-Rule" id="MF_01161"/>
    </source>
</evidence>
<dbReference type="Gene3D" id="3.40.50.620">
    <property type="entry name" value="HUPs"/>
    <property type="match status" value="1"/>
</dbReference>
<dbReference type="GO" id="GO:0005737">
    <property type="term" value="C:cytoplasm"/>
    <property type="evidence" value="ECO:0007669"/>
    <property type="project" value="UniProtKB-SubCell"/>
</dbReference>
<evidence type="ECO:0000256" key="6">
    <source>
        <dbReference type="ARBA" id="ARBA00022840"/>
    </source>
</evidence>
<dbReference type="GO" id="GO:0005524">
    <property type="term" value="F:ATP binding"/>
    <property type="evidence" value="ECO:0007669"/>
    <property type="project" value="UniProtKB-UniRule"/>
</dbReference>
<dbReference type="Gene3D" id="1.20.59.20">
    <property type="match status" value="1"/>
</dbReference>
<dbReference type="SMART" id="SM00977">
    <property type="entry name" value="TilS_C"/>
    <property type="match status" value="1"/>
</dbReference>
<organism evidence="11 12">
    <name type="scientific">Thiorhodovibrio frisius</name>
    <dbReference type="NCBI Taxonomy" id="631362"/>
    <lineage>
        <taxon>Bacteria</taxon>
        <taxon>Pseudomonadati</taxon>
        <taxon>Pseudomonadota</taxon>
        <taxon>Gammaproteobacteria</taxon>
        <taxon>Chromatiales</taxon>
        <taxon>Chromatiaceae</taxon>
        <taxon>Thiorhodovibrio</taxon>
    </lineage>
</organism>
<dbReference type="PANTHER" id="PTHR43033">
    <property type="entry name" value="TRNA(ILE)-LYSIDINE SYNTHASE-RELATED"/>
    <property type="match status" value="1"/>
</dbReference>
<dbReference type="GO" id="GO:0032267">
    <property type="term" value="F:tRNA(Ile)-lysidine synthase activity"/>
    <property type="evidence" value="ECO:0007669"/>
    <property type="project" value="UniProtKB-EC"/>
</dbReference>
<dbReference type="AlphaFoldDB" id="H8Z2V8"/>
<keyword evidence="5 8" id="KW-0547">Nucleotide-binding</keyword>
<dbReference type="NCBIfam" id="TIGR02432">
    <property type="entry name" value="lysidine_TilS_N"/>
    <property type="match status" value="1"/>
</dbReference>
<comment type="function">
    <text evidence="8">Ligates lysine onto the cytidine present at position 34 of the AUA codon-specific tRNA(Ile) that contains the anticodon CAU, in an ATP-dependent manner. Cytidine is converted to lysidine, thus changing the amino acid specificity of the tRNA from methionine to isoleucine.</text>
</comment>
<evidence type="ECO:0000256" key="3">
    <source>
        <dbReference type="ARBA" id="ARBA00022598"/>
    </source>
</evidence>
<accession>H8Z2V8</accession>
<protein>
    <recommendedName>
        <fullName evidence="8">tRNA(Ile)-lysidine synthase</fullName>
        <ecNumber evidence="8">6.3.4.19</ecNumber>
    </recommendedName>
    <alternativeName>
        <fullName evidence="8">tRNA(Ile)-2-lysyl-cytidine synthase</fullName>
    </alternativeName>
    <alternativeName>
        <fullName evidence="8">tRNA(Ile)-lysidine synthetase</fullName>
    </alternativeName>
</protein>
<dbReference type="GO" id="GO:0006400">
    <property type="term" value="P:tRNA modification"/>
    <property type="evidence" value="ECO:0007669"/>
    <property type="project" value="UniProtKB-UniRule"/>
</dbReference>
<comment type="domain">
    <text evidence="8">The N-terminal region contains the highly conserved SGGXDS motif, predicted to be a P-loop motif involved in ATP binding.</text>
</comment>
<dbReference type="EC" id="6.3.4.19" evidence="8"/>
<dbReference type="STRING" id="631362.Thi970DRAFT_01917"/>
<dbReference type="HAMAP" id="MF_01161">
    <property type="entry name" value="tRNA_Ile_lys_synt"/>
    <property type="match status" value="1"/>
</dbReference>
<dbReference type="InterPro" id="IPR012094">
    <property type="entry name" value="tRNA_Ile_lys_synt"/>
</dbReference>
<reference evidence="12" key="1">
    <citation type="submission" date="2011-06" db="EMBL/GenBank/DDBJ databases">
        <authorList>
            <consortium name="US DOE Joint Genome Institute (JGI-PGF)"/>
            <person name="Lucas S."/>
            <person name="Han J."/>
            <person name="Lapidus A."/>
            <person name="Cheng J.-F."/>
            <person name="Goodwin L."/>
            <person name="Pitluck S."/>
            <person name="Peters L."/>
            <person name="Land M.L."/>
            <person name="Hauser L."/>
            <person name="Vogl K."/>
            <person name="Liu Z."/>
            <person name="Overmann J."/>
            <person name="Frigaard N.-U."/>
            <person name="Bryant D.A."/>
            <person name="Woyke T.J."/>
        </authorList>
    </citation>
    <scope>NUCLEOTIDE SEQUENCE [LARGE SCALE GENOMIC DNA]</scope>
    <source>
        <strain evidence="12">970</strain>
    </source>
</reference>
<feature type="binding site" evidence="8">
    <location>
        <begin position="57"/>
        <end position="62"/>
    </location>
    <ligand>
        <name>ATP</name>
        <dbReference type="ChEBI" id="CHEBI:30616"/>
    </ligand>
</feature>
<evidence type="ECO:0000313" key="12">
    <source>
        <dbReference type="Proteomes" id="UP000002964"/>
    </source>
</evidence>
<dbReference type="EMBL" id="JH603169">
    <property type="protein sequence ID" value="EIC21694.1"/>
    <property type="molecule type" value="Genomic_DNA"/>
</dbReference>
<sequence length="498" mass="53150">MNACAGSGALKPETPPWPDAGIDAEIDPAIDAAGPLQDALRLSLAQHSAARVWIAFSGGRDSRALLHAAVQLVNSLPQALRPQLGAVHIDHGIHPNSADWAEHCRACCAALAVPIRVQTVAAAPQPGQSPEEAAREARWAVWQQLLAPGEQLWIAQHQDDQAETLLLALLRGAGVKGLAAIPRNRVLGAGQAVRPWLHCTGAQIAAYASAHGLEWIEDPSNQNTALDRNYLRQRILPLLRERWPAASATLARAAAHCGEAAKLLETAGADWLANAAGSAPERLSVSGLLSMPRDRRHAVLRHWLAQRGFRMPNHRRLEQISQSLLAARADASPLVAWSGCELRRYRDDLFALEPLPPAPVASMDWPAGQPLHLGGRLGELSRPASHAASMLDAGALQVRFGLTGLRCRPRPDGPNRHLKALFQQQGVPAWLRPYVPLVFAGEQLVAVAGVALCDGRLTALCWRHALGVTAGLTEILGDAESLAPEAEMSLPGAGSGTQ</sequence>
<evidence type="ECO:0000256" key="1">
    <source>
        <dbReference type="ARBA" id="ARBA00004496"/>
    </source>
</evidence>
<evidence type="ECO:0000256" key="7">
    <source>
        <dbReference type="ARBA" id="ARBA00048539"/>
    </source>
</evidence>
<reference evidence="11 12" key="2">
    <citation type="submission" date="2011-11" db="EMBL/GenBank/DDBJ databases">
        <authorList>
            <consortium name="US DOE Joint Genome Institute"/>
            <person name="Lucas S."/>
            <person name="Han J."/>
            <person name="Lapidus A."/>
            <person name="Cheng J.-F."/>
            <person name="Goodwin L."/>
            <person name="Pitluck S."/>
            <person name="Peters L."/>
            <person name="Ovchinnikova G."/>
            <person name="Zhang X."/>
            <person name="Detter J.C."/>
            <person name="Han C."/>
            <person name="Tapia R."/>
            <person name="Land M."/>
            <person name="Hauser L."/>
            <person name="Kyrpides N."/>
            <person name="Ivanova N."/>
            <person name="Pagani I."/>
            <person name="Vogl K."/>
            <person name="Liu Z."/>
            <person name="Overmann J."/>
            <person name="Frigaard N.-U."/>
            <person name="Bryant D."/>
            <person name="Woyke T."/>
        </authorList>
    </citation>
    <scope>NUCLEOTIDE SEQUENCE [LARGE SCALE GENOMIC DNA]</scope>
    <source>
        <strain evidence="11 12">970</strain>
    </source>
</reference>
<dbReference type="SUPFAM" id="SSF52402">
    <property type="entry name" value="Adenine nucleotide alpha hydrolases-like"/>
    <property type="match status" value="1"/>
</dbReference>
<dbReference type="PANTHER" id="PTHR43033:SF1">
    <property type="entry name" value="TRNA(ILE)-LYSIDINE SYNTHASE-RELATED"/>
    <property type="match status" value="1"/>
</dbReference>
<keyword evidence="3 8" id="KW-0436">Ligase</keyword>
<feature type="domain" description="Lysidine-tRNA(Ile) synthetase C-terminal" evidence="10">
    <location>
        <begin position="396"/>
        <end position="462"/>
    </location>
</feature>
<gene>
    <name evidence="8" type="primary">tilS</name>
    <name evidence="11" type="ORF">Thi970DRAFT_01917</name>
</gene>
<evidence type="ECO:0000256" key="9">
    <source>
        <dbReference type="SAM" id="MobiDB-lite"/>
    </source>
</evidence>
<dbReference type="Pfam" id="PF11734">
    <property type="entry name" value="TilS_C"/>
    <property type="match status" value="1"/>
</dbReference>
<keyword evidence="2 8" id="KW-0963">Cytoplasm</keyword>
<feature type="region of interest" description="Disordered" evidence="9">
    <location>
        <begin position="1"/>
        <end position="21"/>
    </location>
</feature>
<dbReference type="NCBIfam" id="TIGR02433">
    <property type="entry name" value="lysidine_TilS_C"/>
    <property type="match status" value="1"/>
</dbReference>
<evidence type="ECO:0000256" key="4">
    <source>
        <dbReference type="ARBA" id="ARBA00022694"/>
    </source>
</evidence>
<evidence type="ECO:0000256" key="5">
    <source>
        <dbReference type="ARBA" id="ARBA00022741"/>
    </source>
</evidence>
<dbReference type="InterPro" id="IPR014729">
    <property type="entry name" value="Rossmann-like_a/b/a_fold"/>
</dbReference>
<dbReference type="SUPFAM" id="SSF56037">
    <property type="entry name" value="PheT/TilS domain"/>
    <property type="match status" value="1"/>
</dbReference>
<dbReference type="InterPro" id="IPR015262">
    <property type="entry name" value="tRNA_Ile_lys_synt_subst-bd"/>
</dbReference>
<dbReference type="InterPro" id="IPR012795">
    <property type="entry name" value="tRNA_Ile_lys_synt_N"/>
</dbReference>
<comment type="catalytic activity">
    <reaction evidence="7 8">
        <text>cytidine(34) in tRNA(Ile2) + L-lysine + ATP = lysidine(34) in tRNA(Ile2) + AMP + diphosphate + H(+)</text>
        <dbReference type="Rhea" id="RHEA:43744"/>
        <dbReference type="Rhea" id="RHEA-COMP:10625"/>
        <dbReference type="Rhea" id="RHEA-COMP:10670"/>
        <dbReference type="ChEBI" id="CHEBI:15378"/>
        <dbReference type="ChEBI" id="CHEBI:30616"/>
        <dbReference type="ChEBI" id="CHEBI:32551"/>
        <dbReference type="ChEBI" id="CHEBI:33019"/>
        <dbReference type="ChEBI" id="CHEBI:82748"/>
        <dbReference type="ChEBI" id="CHEBI:83665"/>
        <dbReference type="ChEBI" id="CHEBI:456215"/>
        <dbReference type="EC" id="6.3.4.19"/>
    </reaction>
</comment>
<dbReference type="Pfam" id="PF09179">
    <property type="entry name" value="TilS"/>
    <property type="match status" value="1"/>
</dbReference>
<dbReference type="InterPro" id="IPR012796">
    <property type="entry name" value="Lysidine-tRNA-synth_C"/>
</dbReference>